<dbReference type="EMBL" id="JACIVI010000003">
    <property type="protein sequence ID" value="MBB1162438.1"/>
    <property type="molecule type" value="Genomic_DNA"/>
</dbReference>
<organism evidence="1 2">
    <name type="scientific">Aquariibacter albus</name>
    <dbReference type="NCBI Taxonomy" id="2759899"/>
    <lineage>
        <taxon>Bacteria</taxon>
        <taxon>Pseudomonadati</taxon>
        <taxon>Pseudomonadota</taxon>
        <taxon>Betaproteobacteria</taxon>
        <taxon>Burkholderiales</taxon>
        <taxon>Sphaerotilaceae</taxon>
        <taxon>Aquariibacter</taxon>
    </lineage>
</organism>
<dbReference type="RefSeq" id="WP_182664331.1">
    <property type="nucleotide sequence ID" value="NZ_JACIVI010000003.1"/>
</dbReference>
<dbReference type="InterPro" id="IPR036412">
    <property type="entry name" value="HAD-like_sf"/>
</dbReference>
<accession>A0A839HS43</accession>
<dbReference type="SFLD" id="SFLDS00003">
    <property type="entry name" value="Haloacid_Dehalogenase"/>
    <property type="match status" value="1"/>
</dbReference>
<dbReference type="InterPro" id="IPR023214">
    <property type="entry name" value="HAD_sf"/>
</dbReference>
<keyword evidence="2" id="KW-1185">Reference proteome</keyword>
<comment type="caution">
    <text evidence="1">The sequence shown here is derived from an EMBL/GenBank/DDBJ whole genome shotgun (WGS) entry which is preliminary data.</text>
</comment>
<dbReference type="PANTHER" id="PTHR42896:SF2">
    <property type="entry name" value="CBBY-LIKE PROTEIN"/>
    <property type="match status" value="1"/>
</dbReference>
<dbReference type="Gene3D" id="1.10.150.240">
    <property type="entry name" value="Putative phosphatase, domain 2"/>
    <property type="match status" value="1"/>
</dbReference>
<dbReference type="Gene3D" id="3.40.50.1000">
    <property type="entry name" value="HAD superfamily/HAD-like"/>
    <property type="match status" value="1"/>
</dbReference>
<dbReference type="PRINTS" id="PR00413">
    <property type="entry name" value="HADHALOGNASE"/>
</dbReference>
<evidence type="ECO:0000313" key="2">
    <source>
        <dbReference type="Proteomes" id="UP000586093"/>
    </source>
</evidence>
<protein>
    <submittedName>
        <fullName evidence="1">HAD-IA family hydrolase</fullName>
    </submittedName>
</protein>
<dbReference type="AlphaFoldDB" id="A0A839HS43"/>
<name>A0A839HS43_9BURK</name>
<reference evidence="1 2" key="1">
    <citation type="submission" date="2020-08" db="EMBL/GenBank/DDBJ databases">
        <title>Aquariorum lacteus gen. nov., sp. nov., a new member of the family Comamonadaceae, isolated from freshwater aquarium.</title>
        <authorList>
            <person name="Chun S.-J."/>
        </authorList>
    </citation>
    <scope>NUCLEOTIDE SEQUENCE [LARGE SCALE GENOMIC DNA]</scope>
    <source>
        <strain evidence="1 2">SJAQ100</strain>
    </source>
</reference>
<dbReference type="PANTHER" id="PTHR42896">
    <property type="entry name" value="XYLULOSE-1,5-BISPHOSPHATE (XUBP) PHOSPHATASE"/>
    <property type="match status" value="1"/>
</dbReference>
<dbReference type="NCBIfam" id="TIGR01509">
    <property type="entry name" value="HAD-SF-IA-v3"/>
    <property type="match status" value="1"/>
</dbReference>
<dbReference type="Proteomes" id="UP000586093">
    <property type="component" value="Unassembled WGS sequence"/>
</dbReference>
<keyword evidence="1" id="KW-0378">Hydrolase</keyword>
<dbReference type="Pfam" id="PF00702">
    <property type="entry name" value="Hydrolase"/>
    <property type="match status" value="1"/>
</dbReference>
<gene>
    <name evidence="1" type="ORF">H4F90_10635</name>
</gene>
<sequence>MRLRPTPRPPLAALIFDVDGTLAETERDGHRVAFNEAFAACGLDWHWDDATYARLLGVTGGMERMLAWWAGLQPKPPRPEAIAAMREALRPVHQEKTRRYADRVALGHVQLRPGIARLLREAHRVGMRIAIASTTVPANVETLLRLTIGPEAPGWIEQLSAGDMVPRKKPAPDIYLHALEHLGLAADQVLALEDSHLGLSAARAAGLRCIVTRALYTEGEDFSGAWAELDQLGEPGEPGRGHIDGRPWQGVVDVATLREWAFRPDW</sequence>
<dbReference type="InterPro" id="IPR006439">
    <property type="entry name" value="HAD-SF_hydro_IA"/>
</dbReference>
<proteinExistence type="predicted"/>
<dbReference type="GO" id="GO:0016787">
    <property type="term" value="F:hydrolase activity"/>
    <property type="evidence" value="ECO:0007669"/>
    <property type="project" value="UniProtKB-KW"/>
</dbReference>
<evidence type="ECO:0000313" key="1">
    <source>
        <dbReference type="EMBL" id="MBB1162438.1"/>
    </source>
</evidence>
<dbReference type="InterPro" id="IPR044999">
    <property type="entry name" value="CbbY-like"/>
</dbReference>
<dbReference type="SFLD" id="SFLDG01129">
    <property type="entry name" value="C1.5:_HAD__Beta-PGM__Phosphata"/>
    <property type="match status" value="1"/>
</dbReference>
<dbReference type="InterPro" id="IPR023198">
    <property type="entry name" value="PGP-like_dom2"/>
</dbReference>
<dbReference type="SUPFAM" id="SSF56784">
    <property type="entry name" value="HAD-like"/>
    <property type="match status" value="1"/>
</dbReference>